<name>A0ABR0W0K6_REHGL</name>
<dbReference type="InterPro" id="IPR051708">
    <property type="entry name" value="Plant_Aspart_Prot_A1"/>
</dbReference>
<dbReference type="Pfam" id="PF14541">
    <property type="entry name" value="TAXi_C"/>
    <property type="match status" value="1"/>
</dbReference>
<evidence type="ECO:0000256" key="1">
    <source>
        <dbReference type="ARBA" id="ARBA00007447"/>
    </source>
</evidence>
<evidence type="ECO:0000256" key="2">
    <source>
        <dbReference type="ARBA" id="ARBA00022670"/>
    </source>
</evidence>
<evidence type="ECO:0000313" key="8">
    <source>
        <dbReference type="Proteomes" id="UP001318860"/>
    </source>
</evidence>
<reference evidence="7 8" key="1">
    <citation type="journal article" date="2021" name="Comput. Struct. Biotechnol. J.">
        <title>De novo genome assembly of the potent medicinal plant Rehmannia glutinosa using nanopore technology.</title>
        <authorList>
            <person name="Ma L."/>
            <person name="Dong C."/>
            <person name="Song C."/>
            <person name="Wang X."/>
            <person name="Zheng X."/>
            <person name="Niu Y."/>
            <person name="Chen S."/>
            <person name="Feng W."/>
        </authorList>
    </citation>
    <scope>NUCLEOTIDE SEQUENCE [LARGE SCALE GENOMIC DNA]</scope>
    <source>
        <strain evidence="7">DH-2019</strain>
    </source>
</reference>
<keyword evidence="3" id="KW-0064">Aspartyl protease</keyword>
<proteinExistence type="inferred from homology"/>
<dbReference type="InterPro" id="IPR032861">
    <property type="entry name" value="TAXi_N"/>
</dbReference>
<keyword evidence="8" id="KW-1185">Reference proteome</keyword>
<evidence type="ECO:0000313" key="7">
    <source>
        <dbReference type="EMBL" id="KAK6140469.1"/>
    </source>
</evidence>
<dbReference type="Proteomes" id="UP001318860">
    <property type="component" value="Unassembled WGS sequence"/>
</dbReference>
<evidence type="ECO:0000259" key="6">
    <source>
        <dbReference type="PROSITE" id="PS51767"/>
    </source>
</evidence>
<organism evidence="7 8">
    <name type="scientific">Rehmannia glutinosa</name>
    <name type="common">Chinese foxglove</name>
    <dbReference type="NCBI Taxonomy" id="99300"/>
    <lineage>
        <taxon>Eukaryota</taxon>
        <taxon>Viridiplantae</taxon>
        <taxon>Streptophyta</taxon>
        <taxon>Embryophyta</taxon>
        <taxon>Tracheophyta</taxon>
        <taxon>Spermatophyta</taxon>
        <taxon>Magnoliopsida</taxon>
        <taxon>eudicotyledons</taxon>
        <taxon>Gunneridae</taxon>
        <taxon>Pentapetalae</taxon>
        <taxon>asterids</taxon>
        <taxon>lamiids</taxon>
        <taxon>Lamiales</taxon>
        <taxon>Orobanchaceae</taxon>
        <taxon>Rehmannieae</taxon>
        <taxon>Rehmannia</taxon>
    </lineage>
</organism>
<keyword evidence="4" id="KW-0378">Hydrolase</keyword>
<gene>
    <name evidence="7" type="ORF">DH2020_025782</name>
</gene>
<evidence type="ECO:0000256" key="4">
    <source>
        <dbReference type="ARBA" id="ARBA00022801"/>
    </source>
</evidence>
<dbReference type="InterPro" id="IPR033121">
    <property type="entry name" value="PEPTIDASE_A1"/>
</dbReference>
<dbReference type="Gene3D" id="2.40.70.10">
    <property type="entry name" value="Acid Proteases"/>
    <property type="match status" value="2"/>
</dbReference>
<dbReference type="EMBL" id="JABTTQ020000324">
    <property type="protein sequence ID" value="KAK6140469.1"/>
    <property type="molecule type" value="Genomic_DNA"/>
</dbReference>
<comment type="caution">
    <text evidence="7">The sequence shown here is derived from an EMBL/GenBank/DDBJ whole genome shotgun (WGS) entry which is preliminary data.</text>
</comment>
<keyword evidence="5" id="KW-0325">Glycoprotein</keyword>
<dbReference type="SUPFAM" id="SSF50630">
    <property type="entry name" value="Acid proteases"/>
    <property type="match status" value="1"/>
</dbReference>
<accession>A0ABR0W0K6</accession>
<dbReference type="PANTHER" id="PTHR47967:SF125">
    <property type="entry name" value="PEPTIDASE A1 DOMAIN-CONTAINING PROTEIN"/>
    <property type="match status" value="1"/>
</dbReference>
<feature type="domain" description="Peptidase A1" evidence="6">
    <location>
        <begin position="62"/>
        <end position="395"/>
    </location>
</feature>
<dbReference type="InterPro" id="IPR021109">
    <property type="entry name" value="Peptidase_aspartic_dom_sf"/>
</dbReference>
<protein>
    <recommendedName>
        <fullName evidence="6">Peptidase A1 domain-containing protein</fullName>
    </recommendedName>
</protein>
<evidence type="ECO:0000256" key="5">
    <source>
        <dbReference type="ARBA" id="ARBA00023180"/>
    </source>
</evidence>
<sequence>MYRCDSLTKASTTNGFTTNLIHRDSPQSPYYDPSLSPTQRIVNALRRSLSRKWEFIDSNGEYLVKYSIGNPPVSALGTVYTSKDVTWTQCEPCLKCFSQNFPLFNPKKSFTYRAIRCNTSECNSVRGTSCSPTKKNCLYYNVFALGSFTQGLLSTETFTLASSSGQRVSIPNFTFACGFRNAVQNTVGSGIVGLGGGNASLVRQLGPLTQGRFSYCLVTPFNNLINSSKLNFGDDAVVKGREVAVTPLAPKGPNTFYFVTLLQISVGDQRLNASFEQGNIVMESGTMLTKLPNYFYYQVKKALLSQVKLKQIRDPTGLLDLCFLTRGNIQMPNITFHFEFAEVYLKQENMFIRTSEDSLCFAAKPAGKHRAVLGYLAQVNFLVGFDLERRAYYSKSSELDPYGMSMANNANPSCRARSCLLHFINFYD</sequence>
<dbReference type="PANTHER" id="PTHR47967">
    <property type="entry name" value="OS07G0603500 PROTEIN-RELATED"/>
    <property type="match status" value="1"/>
</dbReference>
<dbReference type="InterPro" id="IPR034161">
    <property type="entry name" value="Pepsin-like_plant"/>
</dbReference>
<keyword evidence="2" id="KW-0645">Protease</keyword>
<dbReference type="Pfam" id="PF14543">
    <property type="entry name" value="TAXi_N"/>
    <property type="match status" value="1"/>
</dbReference>
<evidence type="ECO:0000256" key="3">
    <source>
        <dbReference type="ARBA" id="ARBA00022750"/>
    </source>
</evidence>
<dbReference type="PROSITE" id="PS51767">
    <property type="entry name" value="PEPTIDASE_A1"/>
    <property type="match status" value="1"/>
</dbReference>
<dbReference type="InterPro" id="IPR032799">
    <property type="entry name" value="TAXi_C"/>
</dbReference>
<comment type="similarity">
    <text evidence="1">Belongs to the peptidase A1 family.</text>
</comment>
<dbReference type="CDD" id="cd05476">
    <property type="entry name" value="pepsin_A_like_plant"/>
    <property type="match status" value="1"/>
</dbReference>